<dbReference type="GO" id="GO:0031418">
    <property type="term" value="F:L-ascorbic acid binding"/>
    <property type="evidence" value="ECO:0007669"/>
    <property type="project" value="UniProtKB-KW"/>
</dbReference>
<evidence type="ECO:0000313" key="8">
    <source>
        <dbReference type="EMBL" id="AEI92892.1"/>
    </source>
</evidence>
<keyword evidence="3" id="KW-0847">Vitamin C</keyword>
<dbReference type="eggNOG" id="COG3128">
    <property type="taxonomic scope" value="Bacteria"/>
</dbReference>
<dbReference type="AlphaFoldDB" id="F7Z9T3"/>
<accession>F7Z9T3</accession>
<dbReference type="InterPro" id="IPR006620">
    <property type="entry name" value="Pro_4_hyd_alph"/>
</dbReference>
<keyword evidence="2" id="KW-0479">Metal-binding</keyword>
<dbReference type="RefSeq" id="WP_013960832.1">
    <property type="nucleotide sequence ID" value="NC_015730.1"/>
</dbReference>
<dbReference type="PROSITE" id="PS51471">
    <property type="entry name" value="FE2OG_OXY"/>
    <property type="match status" value="1"/>
</dbReference>
<dbReference type="Pfam" id="PF13640">
    <property type="entry name" value="2OG-FeII_Oxy_3"/>
    <property type="match status" value="1"/>
</dbReference>
<name>F7Z9T3_ROSLO</name>
<comment type="cofactor">
    <cofactor evidence="1">
        <name>L-ascorbate</name>
        <dbReference type="ChEBI" id="CHEBI:38290"/>
    </cofactor>
</comment>
<dbReference type="GO" id="GO:0016705">
    <property type="term" value="F:oxidoreductase activity, acting on paired donors, with incorporation or reduction of molecular oxygen"/>
    <property type="evidence" value="ECO:0007669"/>
    <property type="project" value="InterPro"/>
</dbReference>
<dbReference type="STRING" id="391595.RLO149_c008670"/>
<dbReference type="EMBL" id="CP002623">
    <property type="protein sequence ID" value="AEI92892.1"/>
    <property type="molecule type" value="Genomic_DNA"/>
</dbReference>
<sequence>MIAVHSMPSAFSAGECERIIAAIAQTPTKEALLVGQRQDHNLRNAELVWIDNVDGMGWVMERLIALVRASNVEHFDFDLREFAESPQVAIYKDTDGGHFAWHSDIGDGPVARKRKLTLVLQLSKPGSYDGGDLEIMPGAQVLAASRAQGCVSIFPSFTLHHVTPVKRGTRHSMTVWAHGPAFR</sequence>
<evidence type="ECO:0000313" key="9">
    <source>
        <dbReference type="Proteomes" id="UP000001353"/>
    </source>
</evidence>
<reference evidence="8 9" key="1">
    <citation type="journal article" date="2011" name="BMC Genomics">
        <title>Comparative genome analysis and genome-guided physiological analysis of Roseobacter litoralis.</title>
        <authorList>
            <person name="Kalhoefer D."/>
            <person name="Thole S."/>
            <person name="Voget S."/>
            <person name="Lehmann R."/>
            <person name="Liesegang H."/>
            <person name="Wollher A."/>
            <person name="Daniel R."/>
            <person name="Simon M."/>
            <person name="Brinkhoff T."/>
        </authorList>
    </citation>
    <scope>NUCLEOTIDE SEQUENCE [LARGE SCALE GENOMIC DNA]</scope>
    <source>
        <strain evidence="9">ATCC 49566 / DSM 6996 / JCM 21268 / NBRC 15278 / OCh 149</strain>
    </source>
</reference>
<organism evidence="8 9">
    <name type="scientific">Roseobacter litoralis (strain ATCC 49566 / DSM 6996 / JCM 21268 / NBRC 15278 / OCh 149)</name>
    <dbReference type="NCBI Taxonomy" id="391595"/>
    <lineage>
        <taxon>Bacteria</taxon>
        <taxon>Pseudomonadati</taxon>
        <taxon>Pseudomonadota</taxon>
        <taxon>Alphaproteobacteria</taxon>
        <taxon>Rhodobacterales</taxon>
        <taxon>Roseobacteraceae</taxon>
        <taxon>Roseobacter</taxon>
    </lineage>
</organism>
<protein>
    <submittedName>
        <fullName evidence="8">2OG-Fe(II) oxygenase-like protein</fullName>
    </submittedName>
</protein>
<gene>
    <name evidence="8" type="ordered locus">RLO149_c008670</name>
</gene>
<evidence type="ECO:0000259" key="7">
    <source>
        <dbReference type="PROSITE" id="PS51471"/>
    </source>
</evidence>
<keyword evidence="4" id="KW-0223">Dioxygenase</keyword>
<keyword evidence="6" id="KW-0408">Iron</keyword>
<evidence type="ECO:0000256" key="6">
    <source>
        <dbReference type="ARBA" id="ARBA00023004"/>
    </source>
</evidence>
<evidence type="ECO:0000256" key="4">
    <source>
        <dbReference type="ARBA" id="ARBA00022964"/>
    </source>
</evidence>
<dbReference type="Gene3D" id="2.60.120.620">
    <property type="entry name" value="q2cbj1_9rhob like domain"/>
    <property type="match status" value="1"/>
</dbReference>
<dbReference type="InterPro" id="IPR044862">
    <property type="entry name" value="Pro_4_hyd_alph_FE2OG_OXY"/>
</dbReference>
<dbReference type="OrthoDB" id="9812472at2"/>
<keyword evidence="9" id="KW-1185">Reference proteome</keyword>
<dbReference type="HOGENOM" id="CLU_106572_0_0_5"/>
<evidence type="ECO:0000256" key="1">
    <source>
        <dbReference type="ARBA" id="ARBA00001961"/>
    </source>
</evidence>
<evidence type="ECO:0000256" key="2">
    <source>
        <dbReference type="ARBA" id="ARBA00022723"/>
    </source>
</evidence>
<dbReference type="SMART" id="SM00702">
    <property type="entry name" value="P4Hc"/>
    <property type="match status" value="1"/>
</dbReference>
<evidence type="ECO:0000256" key="3">
    <source>
        <dbReference type="ARBA" id="ARBA00022896"/>
    </source>
</evidence>
<dbReference type="Proteomes" id="UP000001353">
    <property type="component" value="Chromosome"/>
</dbReference>
<feature type="domain" description="Fe2OG dioxygenase" evidence="7">
    <location>
        <begin position="82"/>
        <end position="179"/>
    </location>
</feature>
<proteinExistence type="predicted"/>
<dbReference type="GO" id="GO:0051213">
    <property type="term" value="F:dioxygenase activity"/>
    <property type="evidence" value="ECO:0007669"/>
    <property type="project" value="UniProtKB-KW"/>
</dbReference>
<dbReference type="InterPro" id="IPR005123">
    <property type="entry name" value="Oxoglu/Fe-dep_dioxygenase_dom"/>
</dbReference>
<dbReference type="KEGG" id="rli:RLO149_c008670"/>
<keyword evidence="5" id="KW-0560">Oxidoreductase</keyword>
<evidence type="ECO:0000256" key="5">
    <source>
        <dbReference type="ARBA" id="ARBA00023002"/>
    </source>
</evidence>
<dbReference type="GO" id="GO:0005506">
    <property type="term" value="F:iron ion binding"/>
    <property type="evidence" value="ECO:0007669"/>
    <property type="project" value="InterPro"/>
</dbReference>